<evidence type="ECO:0000259" key="1">
    <source>
        <dbReference type="PROSITE" id="PS50263"/>
    </source>
</evidence>
<dbReference type="CDD" id="cd07566">
    <property type="entry name" value="ScNTA1_like"/>
    <property type="match status" value="1"/>
</dbReference>
<dbReference type="GO" id="GO:0070773">
    <property type="term" value="F:protein-N-terminal glutamine amidohydrolase activity"/>
    <property type="evidence" value="ECO:0007669"/>
    <property type="project" value="InterPro"/>
</dbReference>
<dbReference type="SUPFAM" id="SSF56317">
    <property type="entry name" value="Carbon-nitrogen hydrolase"/>
    <property type="match status" value="1"/>
</dbReference>
<evidence type="ECO:0000313" key="2">
    <source>
        <dbReference type="EMBL" id="KAF1947070.1"/>
    </source>
</evidence>
<dbReference type="OrthoDB" id="201515at2759"/>
<dbReference type="InterPro" id="IPR003010">
    <property type="entry name" value="C-N_Hydrolase"/>
</dbReference>
<dbReference type="PANTHER" id="PTHR11750:SF26">
    <property type="entry name" value="PROTEIN N-TERMINAL AMIDASE"/>
    <property type="match status" value="1"/>
</dbReference>
<dbReference type="GO" id="GO:0030163">
    <property type="term" value="P:protein catabolic process"/>
    <property type="evidence" value="ECO:0007669"/>
    <property type="project" value="TreeGrafter"/>
</dbReference>
<dbReference type="PANTHER" id="PTHR11750">
    <property type="entry name" value="PROTEIN N-TERMINAL AMIDASE"/>
    <property type="match status" value="1"/>
</dbReference>
<organism evidence="2 3">
    <name type="scientific">Clathrospora elynae</name>
    <dbReference type="NCBI Taxonomy" id="706981"/>
    <lineage>
        <taxon>Eukaryota</taxon>
        <taxon>Fungi</taxon>
        <taxon>Dikarya</taxon>
        <taxon>Ascomycota</taxon>
        <taxon>Pezizomycotina</taxon>
        <taxon>Dothideomycetes</taxon>
        <taxon>Pleosporomycetidae</taxon>
        <taxon>Pleosporales</taxon>
        <taxon>Diademaceae</taxon>
        <taxon>Clathrospora</taxon>
    </lineage>
</organism>
<sequence>MKVACLQLAPEVGQVQQNIQRAEAILSNTRIPADLDWLVLPELAFSGYNFHSLEEIRPFLEPTTAGISTQWATQVAQHYNCHVTIGYPEITTPAINPSDTQTHYNSTVTVSPQGVILHNYRKSFLYYTDETWASEGPASNSHNLSNASSPDPPFFAGELGTLGKVTLGICMDINPYKFTSPWSNYEFASLAQFSQSPLICISMAWLCHLTPTELIQDPGQPDIATVAYWVERFQPLVEAKEEKPVYVVLANRCGMEKGVCYAGSSTVIKIEKGIVSLYETAGKNEEKCLVVDLAERPKFQVRSGR</sequence>
<keyword evidence="3" id="KW-1185">Reference proteome</keyword>
<gene>
    <name evidence="2" type="ORF">EJ02DRAFT_365952</name>
</gene>
<protein>
    <submittedName>
        <fullName evidence="2">Carbon-nitrogen hydrolase</fullName>
    </submittedName>
</protein>
<dbReference type="EMBL" id="ML976000">
    <property type="protein sequence ID" value="KAF1947070.1"/>
    <property type="molecule type" value="Genomic_DNA"/>
</dbReference>
<keyword evidence="2" id="KW-0378">Hydrolase</keyword>
<reference evidence="2" key="1">
    <citation type="journal article" date="2020" name="Stud. Mycol.">
        <title>101 Dothideomycetes genomes: a test case for predicting lifestyles and emergence of pathogens.</title>
        <authorList>
            <person name="Haridas S."/>
            <person name="Albert R."/>
            <person name="Binder M."/>
            <person name="Bloem J."/>
            <person name="Labutti K."/>
            <person name="Salamov A."/>
            <person name="Andreopoulos B."/>
            <person name="Baker S."/>
            <person name="Barry K."/>
            <person name="Bills G."/>
            <person name="Bluhm B."/>
            <person name="Cannon C."/>
            <person name="Castanera R."/>
            <person name="Culley D."/>
            <person name="Daum C."/>
            <person name="Ezra D."/>
            <person name="Gonzalez J."/>
            <person name="Henrissat B."/>
            <person name="Kuo A."/>
            <person name="Liang C."/>
            <person name="Lipzen A."/>
            <person name="Lutzoni F."/>
            <person name="Magnuson J."/>
            <person name="Mondo S."/>
            <person name="Nolan M."/>
            <person name="Ohm R."/>
            <person name="Pangilinan J."/>
            <person name="Park H.-J."/>
            <person name="Ramirez L."/>
            <person name="Alfaro M."/>
            <person name="Sun H."/>
            <person name="Tritt A."/>
            <person name="Yoshinaga Y."/>
            <person name="Zwiers L.-H."/>
            <person name="Turgeon B."/>
            <person name="Goodwin S."/>
            <person name="Spatafora J."/>
            <person name="Crous P."/>
            <person name="Grigoriev I."/>
        </authorList>
    </citation>
    <scope>NUCLEOTIDE SEQUENCE</scope>
    <source>
        <strain evidence="2">CBS 161.51</strain>
    </source>
</reference>
<accession>A0A6A5T4G3</accession>
<proteinExistence type="predicted"/>
<feature type="domain" description="CN hydrolase" evidence="1">
    <location>
        <begin position="1"/>
        <end position="298"/>
    </location>
</feature>
<dbReference type="PROSITE" id="PS50263">
    <property type="entry name" value="CN_HYDROLASE"/>
    <property type="match status" value="1"/>
</dbReference>
<dbReference type="Gene3D" id="3.60.110.10">
    <property type="entry name" value="Carbon-nitrogen hydrolase"/>
    <property type="match status" value="1"/>
</dbReference>
<evidence type="ECO:0000313" key="3">
    <source>
        <dbReference type="Proteomes" id="UP000800038"/>
    </source>
</evidence>
<dbReference type="Pfam" id="PF00795">
    <property type="entry name" value="CN_hydrolase"/>
    <property type="match status" value="1"/>
</dbReference>
<dbReference type="InterPro" id="IPR039703">
    <property type="entry name" value="Nta1"/>
</dbReference>
<dbReference type="AlphaFoldDB" id="A0A6A5T4G3"/>
<dbReference type="GO" id="GO:0008418">
    <property type="term" value="F:protein-N-terminal asparagine amidohydrolase activity"/>
    <property type="evidence" value="ECO:0007669"/>
    <property type="project" value="InterPro"/>
</dbReference>
<dbReference type="Proteomes" id="UP000800038">
    <property type="component" value="Unassembled WGS sequence"/>
</dbReference>
<dbReference type="InterPro" id="IPR036526">
    <property type="entry name" value="C-N_Hydrolase_sf"/>
</dbReference>
<name>A0A6A5T4G3_9PLEO</name>